<dbReference type="PROSITE" id="PS50240">
    <property type="entry name" value="TRYPSIN_DOM"/>
    <property type="match status" value="1"/>
</dbReference>
<reference evidence="13" key="1">
    <citation type="journal article" date="2020" name="J Insects Food Feed">
        <title>The yellow mealworm (Tenebrio molitor) genome: a resource for the emerging insects as food and feed industry.</title>
        <authorList>
            <person name="Eriksson T."/>
            <person name="Andere A."/>
            <person name="Kelstrup H."/>
            <person name="Emery V."/>
            <person name="Picard C."/>
        </authorList>
    </citation>
    <scope>NUCLEOTIDE SEQUENCE</scope>
    <source>
        <strain evidence="13">Stoneville</strain>
        <tissue evidence="13">Whole head</tissue>
    </source>
</reference>
<keyword evidence="2" id="KW-0964">Secreted</keyword>
<dbReference type="FunFam" id="2.40.10.10:FF:000146">
    <property type="entry name" value="Serine protease 53"/>
    <property type="match status" value="1"/>
</dbReference>
<keyword evidence="7" id="KW-0720">Serine protease</keyword>
<dbReference type="GO" id="GO:0005576">
    <property type="term" value="C:extracellular region"/>
    <property type="evidence" value="ECO:0007669"/>
    <property type="project" value="UniProtKB-SubCell"/>
</dbReference>
<gene>
    <name evidence="13" type="ORF">GEV33_011438</name>
</gene>
<keyword evidence="3" id="KW-0645">Protease</keyword>
<evidence type="ECO:0000256" key="10">
    <source>
        <dbReference type="SAM" id="MobiDB-lite"/>
    </source>
</evidence>
<dbReference type="GO" id="GO:0004252">
    <property type="term" value="F:serine-type endopeptidase activity"/>
    <property type="evidence" value="ECO:0007669"/>
    <property type="project" value="InterPro"/>
</dbReference>
<dbReference type="Proteomes" id="UP000719412">
    <property type="component" value="Unassembled WGS sequence"/>
</dbReference>
<comment type="caution">
    <text evidence="13">The sequence shown here is derived from an EMBL/GenBank/DDBJ whole genome shotgun (WGS) entry which is preliminary data.</text>
</comment>
<feature type="region of interest" description="Disordered" evidence="10">
    <location>
        <begin position="913"/>
        <end position="936"/>
    </location>
</feature>
<evidence type="ECO:0000256" key="6">
    <source>
        <dbReference type="ARBA" id="ARBA00022824"/>
    </source>
</evidence>
<dbReference type="InterPro" id="IPR036249">
    <property type="entry name" value="Thioredoxin-like_sf"/>
</dbReference>
<dbReference type="InterPro" id="IPR036356">
    <property type="entry name" value="ERp29_C_sf"/>
</dbReference>
<dbReference type="SUPFAM" id="SSF52833">
    <property type="entry name" value="Thioredoxin-like"/>
    <property type="match status" value="1"/>
</dbReference>
<feature type="chain" id="PRO_5035319713" description="Peptidase S1 domain-containing protein" evidence="11">
    <location>
        <begin position="24"/>
        <end position="936"/>
    </location>
</feature>
<dbReference type="SMART" id="SM00020">
    <property type="entry name" value="Tryp_SPc"/>
    <property type="match status" value="1"/>
</dbReference>
<protein>
    <recommendedName>
        <fullName evidence="12">Peptidase S1 domain-containing protein</fullName>
    </recommendedName>
</protein>
<feature type="compositionally biased region" description="Low complexity" evidence="10">
    <location>
        <begin position="922"/>
        <end position="936"/>
    </location>
</feature>
<evidence type="ECO:0000256" key="2">
    <source>
        <dbReference type="ARBA" id="ARBA00022525"/>
    </source>
</evidence>
<evidence type="ECO:0000313" key="14">
    <source>
        <dbReference type="Proteomes" id="UP000719412"/>
    </source>
</evidence>
<feature type="compositionally biased region" description="Polar residues" evidence="10">
    <location>
        <begin position="393"/>
        <end position="443"/>
    </location>
</feature>
<evidence type="ECO:0000256" key="1">
    <source>
        <dbReference type="ARBA" id="ARBA00004613"/>
    </source>
</evidence>
<dbReference type="InterPro" id="IPR043504">
    <property type="entry name" value="Peptidase_S1_PA_chymotrypsin"/>
</dbReference>
<sequence>MYLWSYFLGSIVILSTLTNPGEACRGCVSLDEYNFDKIISRFDAVLIKFDVAYPYGEKHDVFTKLAEEVAKSSDLILAEVGVKDYGDKENEPLALKYGITKDDLPAVRLFLKDKPHVEFSKTAEWTLDNLRNLIKDNTDIYIGLPGCLEKFDKLALEFINSDNKQKKLEEAEQVAGVADQDDKSTANVYVKFMKKIVEVGSSFVTQEFGRLSKILKEGKFTMFALISLLVLTSSLASSQNPSPCPELFSYEPRGQEEDRWYGVIRLQSREDLDGVWLKITLDRPAELLGNWFGEAVSSDNQEFTVKNPGYKLEAGPPVSVRFFVKYNAASTVPSVKSVKLNGKTVCTANREETVSTTPRLHISQIRPNRPNNKPTGRPSGGGDEGAYLHNREPPSQQRPSNNYNNNEGSSQRPSNNYNNNEGSSQRPNNYNNQQSSNHGSNRESQTTQSSGTNSNGLSAEEETPHNESDFFPGDFAVHRPSQSRPPSRPSSVSKRNVACGTVAMKASPLISYGQNTTQGQWPWHAALFHAQGPQLMYTCGATLISETHILTAAHCVAKPQTSRAIDTKRLTVYLGKYSLKKFGPGTQDREVSDIFIHPQYNYSVYFNDIAVLKLKNPVDITNYVRPCCLWEDGEEIERILGNLGTVVGWGFDEKRQISDTLMQAQMPVVSTVNCIYSNREFFSQFTFEKTYCAGFRNDDAGTTVCNGDSGGGMVFPKSGTSGHNTVWQIRGIVSVGVALQGQGVCDPRHYIVFTDVAKHSDWIKQEFAMQLLIGFLLLARAYTQMVSPCPRFFKYEPRGTENDRWYGTVTLLTDSDLSGVWLRLIFDRPSIQLGNWFGEVVTTDNKEYLIKNRNHKLTANVPYNLRFYLKYNPGEAPPKLTMFRLNAKTVCPENGATTQAPVTTGHLITSNVLSTTGSSFPNNNNNNNNNNNGGTL</sequence>
<feature type="domain" description="Peptidase S1" evidence="12">
    <location>
        <begin position="510"/>
        <end position="768"/>
    </location>
</feature>
<dbReference type="AlphaFoldDB" id="A0A8J6LFW3"/>
<dbReference type="PANTHER" id="PTHR24260:SF143">
    <property type="entry name" value="SERINE PROTEASE GD-LIKE PROTEIN"/>
    <property type="match status" value="1"/>
</dbReference>
<evidence type="ECO:0000259" key="12">
    <source>
        <dbReference type="PROSITE" id="PS50240"/>
    </source>
</evidence>
<feature type="compositionally biased region" description="Low complexity" evidence="10">
    <location>
        <begin position="444"/>
        <end position="456"/>
    </location>
</feature>
<dbReference type="InterPro" id="IPR051333">
    <property type="entry name" value="CLIP_Serine_Protease"/>
</dbReference>
<keyword evidence="8" id="KW-0865">Zymogen</keyword>
<feature type="compositionally biased region" description="Low complexity" evidence="10">
    <location>
        <begin position="479"/>
        <end position="495"/>
    </location>
</feature>
<dbReference type="PANTHER" id="PTHR24260">
    <property type="match status" value="1"/>
</dbReference>
<dbReference type="InterPro" id="IPR011679">
    <property type="entry name" value="ERp29_C"/>
</dbReference>
<dbReference type="Pfam" id="PF07912">
    <property type="entry name" value="ERp29_N"/>
    <property type="match status" value="1"/>
</dbReference>
<proteinExistence type="predicted"/>
<name>A0A8J6LFW3_TENMO</name>
<feature type="region of interest" description="Disordered" evidence="10">
    <location>
        <begin position="349"/>
        <end position="495"/>
    </location>
</feature>
<keyword evidence="14" id="KW-1185">Reference proteome</keyword>
<dbReference type="GO" id="GO:0005788">
    <property type="term" value="C:endoplasmic reticulum lumen"/>
    <property type="evidence" value="ECO:0007669"/>
    <property type="project" value="InterPro"/>
</dbReference>
<evidence type="ECO:0000256" key="5">
    <source>
        <dbReference type="ARBA" id="ARBA00022801"/>
    </source>
</evidence>
<dbReference type="EMBL" id="JABDTM020026861">
    <property type="protein sequence ID" value="KAH0811356.1"/>
    <property type="molecule type" value="Genomic_DNA"/>
</dbReference>
<evidence type="ECO:0000256" key="3">
    <source>
        <dbReference type="ARBA" id="ARBA00022670"/>
    </source>
</evidence>
<keyword evidence="4 11" id="KW-0732">Signal</keyword>
<dbReference type="Pfam" id="PF16030">
    <property type="entry name" value="GD_N"/>
    <property type="match status" value="2"/>
</dbReference>
<feature type="compositionally biased region" description="Polar residues" evidence="10">
    <location>
        <begin position="365"/>
        <end position="374"/>
    </location>
</feature>
<organism evidence="13 14">
    <name type="scientific">Tenebrio molitor</name>
    <name type="common">Yellow mealworm beetle</name>
    <dbReference type="NCBI Taxonomy" id="7067"/>
    <lineage>
        <taxon>Eukaryota</taxon>
        <taxon>Metazoa</taxon>
        <taxon>Ecdysozoa</taxon>
        <taxon>Arthropoda</taxon>
        <taxon>Hexapoda</taxon>
        <taxon>Insecta</taxon>
        <taxon>Pterygota</taxon>
        <taxon>Neoptera</taxon>
        <taxon>Endopterygota</taxon>
        <taxon>Coleoptera</taxon>
        <taxon>Polyphaga</taxon>
        <taxon>Cucujiformia</taxon>
        <taxon>Tenebrionidae</taxon>
        <taxon>Tenebrio</taxon>
    </lineage>
</organism>
<dbReference type="Gene3D" id="1.20.1150.12">
    <property type="entry name" value="Endoplasmic reticulum resident protein 29, C-terminal domain"/>
    <property type="match status" value="1"/>
</dbReference>
<dbReference type="InterPro" id="IPR009003">
    <property type="entry name" value="Peptidase_S1_PA"/>
</dbReference>
<dbReference type="SUPFAM" id="SSF50494">
    <property type="entry name" value="Trypsin-like serine proteases"/>
    <property type="match status" value="1"/>
</dbReference>
<dbReference type="CDD" id="cd00190">
    <property type="entry name" value="Tryp_SPc"/>
    <property type="match status" value="1"/>
</dbReference>
<dbReference type="Gene3D" id="2.40.10.10">
    <property type="entry name" value="Trypsin-like serine proteases"/>
    <property type="match status" value="1"/>
</dbReference>
<feature type="signal peptide" evidence="11">
    <location>
        <begin position="1"/>
        <end position="23"/>
    </location>
</feature>
<dbReference type="Gene3D" id="3.40.30.10">
    <property type="entry name" value="Glutaredoxin"/>
    <property type="match status" value="1"/>
</dbReference>
<dbReference type="PRINTS" id="PR00722">
    <property type="entry name" value="CHYMOTRYPSIN"/>
</dbReference>
<dbReference type="FunFam" id="3.40.30.10:FF:000133">
    <property type="entry name" value="Endoplasmic reticulum resident protein 29"/>
    <property type="match status" value="1"/>
</dbReference>
<reference evidence="13" key="2">
    <citation type="submission" date="2021-08" db="EMBL/GenBank/DDBJ databases">
        <authorList>
            <person name="Eriksson T."/>
        </authorList>
    </citation>
    <scope>NUCLEOTIDE SEQUENCE</scope>
    <source>
        <strain evidence="13">Stoneville</strain>
        <tissue evidence="13">Whole head</tissue>
    </source>
</reference>
<dbReference type="PROSITE" id="PS00134">
    <property type="entry name" value="TRYPSIN_HIS"/>
    <property type="match status" value="1"/>
</dbReference>
<dbReference type="InterPro" id="IPR031986">
    <property type="entry name" value="GD_N"/>
</dbReference>
<evidence type="ECO:0000256" key="7">
    <source>
        <dbReference type="ARBA" id="ARBA00022825"/>
    </source>
</evidence>
<comment type="subcellular location">
    <subcellularLocation>
        <location evidence="1">Secreted</location>
    </subcellularLocation>
</comment>
<evidence type="ECO:0000256" key="11">
    <source>
        <dbReference type="SAM" id="SignalP"/>
    </source>
</evidence>
<evidence type="ECO:0000256" key="9">
    <source>
        <dbReference type="ARBA" id="ARBA00023157"/>
    </source>
</evidence>
<dbReference type="Pfam" id="PF00089">
    <property type="entry name" value="Trypsin"/>
    <property type="match status" value="1"/>
</dbReference>
<keyword evidence="5" id="KW-0378">Hydrolase</keyword>
<dbReference type="Pfam" id="PF07749">
    <property type="entry name" value="ERp29"/>
    <property type="match status" value="1"/>
</dbReference>
<dbReference type="GO" id="GO:0006508">
    <property type="term" value="P:proteolysis"/>
    <property type="evidence" value="ECO:0007669"/>
    <property type="project" value="UniProtKB-KW"/>
</dbReference>
<dbReference type="InterPro" id="IPR001254">
    <property type="entry name" value="Trypsin_dom"/>
</dbReference>
<keyword evidence="9" id="KW-1015">Disulfide bond</keyword>
<dbReference type="InterPro" id="IPR001314">
    <property type="entry name" value="Peptidase_S1A"/>
</dbReference>
<dbReference type="InterPro" id="IPR012883">
    <property type="entry name" value="ERp29_N"/>
</dbReference>
<evidence type="ECO:0000313" key="13">
    <source>
        <dbReference type="EMBL" id="KAH0811356.1"/>
    </source>
</evidence>
<dbReference type="InterPro" id="IPR018114">
    <property type="entry name" value="TRYPSIN_HIS"/>
</dbReference>
<keyword evidence="6" id="KW-0256">Endoplasmic reticulum</keyword>
<evidence type="ECO:0000256" key="8">
    <source>
        <dbReference type="ARBA" id="ARBA00023145"/>
    </source>
</evidence>
<dbReference type="GO" id="GO:0009306">
    <property type="term" value="P:protein secretion"/>
    <property type="evidence" value="ECO:0007669"/>
    <property type="project" value="InterPro"/>
</dbReference>
<evidence type="ECO:0000256" key="4">
    <source>
        <dbReference type="ARBA" id="ARBA00022729"/>
    </source>
</evidence>
<dbReference type="SUPFAM" id="SSF47933">
    <property type="entry name" value="ERP29 C domain-like"/>
    <property type="match status" value="1"/>
</dbReference>
<accession>A0A8J6LFW3</accession>